<dbReference type="KEGG" id="hfv:R50_2204"/>
<sequence length="120" mass="13877">MNAEAEGFRPVYEKILLAWYLHRASWDGQKFRLSLDDCLDWLLTRADRDSLAFLQYQFLGGRSEAFMRFLQSRLAPGQEETALRAALWERQGAPARARLAVALEQGKYPPGNRWWEETGA</sequence>
<evidence type="ECO:0000313" key="2">
    <source>
        <dbReference type="Proteomes" id="UP000503399"/>
    </source>
</evidence>
<keyword evidence="2" id="KW-1185">Reference proteome</keyword>
<organism evidence="1 2">
    <name type="scientific">Candidatus Hydrogenisulfobacillus filiaventi</name>
    <dbReference type="NCBI Taxonomy" id="2707344"/>
    <lineage>
        <taxon>Bacteria</taxon>
        <taxon>Bacillati</taxon>
        <taxon>Bacillota</taxon>
        <taxon>Clostridia</taxon>
        <taxon>Eubacteriales</taxon>
        <taxon>Clostridiales Family XVII. Incertae Sedis</taxon>
        <taxon>Candidatus Hydrogenisulfobacillus</taxon>
    </lineage>
</organism>
<reference evidence="1 2" key="1">
    <citation type="submission" date="2020-02" db="EMBL/GenBank/DDBJ databases">
        <authorList>
            <person name="Hogendoorn C."/>
        </authorList>
    </citation>
    <scope>NUCLEOTIDE SEQUENCE [LARGE SCALE GENOMIC DNA]</scope>
    <source>
        <strain evidence="1">R501</strain>
    </source>
</reference>
<proteinExistence type="predicted"/>
<protein>
    <submittedName>
        <fullName evidence="1">Uncharacterized protein</fullName>
    </submittedName>
</protein>
<dbReference type="EMBL" id="LR778114">
    <property type="protein sequence ID" value="CAB1129701.1"/>
    <property type="molecule type" value="Genomic_DNA"/>
</dbReference>
<dbReference type="Proteomes" id="UP000503399">
    <property type="component" value="Chromosome"/>
</dbReference>
<dbReference type="AlphaFoldDB" id="A0A6F8ZJ45"/>
<name>A0A6F8ZJ45_9FIRM</name>
<accession>A0A6F8ZJ45</accession>
<evidence type="ECO:0000313" key="1">
    <source>
        <dbReference type="EMBL" id="CAB1129701.1"/>
    </source>
</evidence>
<gene>
    <name evidence="1" type="ORF">R50_2204</name>
</gene>